<evidence type="ECO:0000313" key="10">
    <source>
        <dbReference type="Proteomes" id="UP001219934"/>
    </source>
</evidence>
<dbReference type="PANTHER" id="PTHR19367:SF18">
    <property type="entry name" value="T CELL RECEPTOR ALPHA VARIABLE 16"/>
    <property type="match status" value="1"/>
</dbReference>
<keyword evidence="5" id="KW-1279">T cell receptor</keyword>
<evidence type="ECO:0000256" key="1">
    <source>
        <dbReference type="ARBA" id="ARBA00022729"/>
    </source>
</evidence>
<keyword evidence="5" id="KW-0391">Immunity</keyword>
<keyword evidence="4" id="KW-0393">Immunoglobulin domain</keyword>
<dbReference type="SMART" id="SM00406">
    <property type="entry name" value="IGv"/>
    <property type="match status" value="1"/>
</dbReference>
<dbReference type="InterPro" id="IPR036179">
    <property type="entry name" value="Ig-like_dom_sf"/>
</dbReference>
<feature type="domain" description="Ig-like" evidence="7">
    <location>
        <begin position="23"/>
        <end position="123"/>
    </location>
</feature>
<dbReference type="Gene3D" id="2.60.40.10">
    <property type="entry name" value="Immunoglobulins"/>
    <property type="match status" value="1"/>
</dbReference>
<dbReference type="PANTHER" id="PTHR19367">
    <property type="entry name" value="T-CELL RECEPTOR ALPHA CHAIN V REGION"/>
    <property type="match status" value="1"/>
</dbReference>
<evidence type="ECO:0000256" key="3">
    <source>
        <dbReference type="ARBA" id="ARBA00023170"/>
    </source>
</evidence>
<dbReference type="InterPro" id="IPR013106">
    <property type="entry name" value="Ig_V-set"/>
</dbReference>
<evidence type="ECO:0000256" key="2">
    <source>
        <dbReference type="ARBA" id="ARBA00023130"/>
    </source>
</evidence>
<dbReference type="EMBL" id="JAPTMU010000111">
    <property type="protein sequence ID" value="KAJ4921615.1"/>
    <property type="molecule type" value="Genomic_DNA"/>
</dbReference>
<evidence type="ECO:0000313" key="8">
    <source>
        <dbReference type="EMBL" id="KAJ4921615.1"/>
    </source>
</evidence>
<gene>
    <name evidence="8" type="ORF">JOQ06_022997</name>
    <name evidence="9" type="ORF">JOQ06_023005</name>
</gene>
<keyword evidence="10" id="KW-1185">Reference proteome</keyword>
<dbReference type="SUPFAM" id="SSF48726">
    <property type="entry name" value="Immunoglobulin"/>
    <property type="match status" value="1"/>
</dbReference>
<sequence>MLSLDYYLHSLLLVSILRGVSCEDLTALQREEFSPEGSSVTLSYRYSKVAELDDYFFWYRQYPGKPPEFLIFHLGTQNATNSRLSIKPNEDKTQIYLSLSSAAVTDSAVYYCAVRPTVTGNTTTLYKNLCSFSLNIHTLQIPPFSEQHHHQVDTSNSTTSPLKVTHIQPLRETPKMKSSRSGLSVHRLLNVDELVKLVLTNIRFTAV</sequence>
<protein>
    <recommendedName>
        <fullName evidence="7">Ig-like domain-containing protein</fullName>
    </recommendedName>
</protein>
<keyword evidence="3" id="KW-0675">Receptor</keyword>
<dbReference type="SMART" id="SM00409">
    <property type="entry name" value="IG"/>
    <property type="match status" value="1"/>
</dbReference>
<dbReference type="PROSITE" id="PS50835">
    <property type="entry name" value="IG_LIKE"/>
    <property type="match status" value="1"/>
</dbReference>
<evidence type="ECO:0000256" key="5">
    <source>
        <dbReference type="ARBA" id="ARBA00043266"/>
    </source>
</evidence>
<dbReference type="Pfam" id="PF07686">
    <property type="entry name" value="V-set"/>
    <property type="match status" value="1"/>
</dbReference>
<evidence type="ECO:0000256" key="4">
    <source>
        <dbReference type="ARBA" id="ARBA00023319"/>
    </source>
</evidence>
<evidence type="ECO:0000256" key="6">
    <source>
        <dbReference type="SAM" id="SignalP"/>
    </source>
</evidence>
<dbReference type="Proteomes" id="UP001219934">
    <property type="component" value="Unassembled WGS sequence"/>
</dbReference>
<dbReference type="GO" id="GO:0002250">
    <property type="term" value="P:adaptive immune response"/>
    <property type="evidence" value="ECO:0007669"/>
    <property type="project" value="UniProtKB-KW"/>
</dbReference>
<dbReference type="GO" id="GO:0042101">
    <property type="term" value="C:T cell receptor complex"/>
    <property type="evidence" value="ECO:0007669"/>
    <property type="project" value="UniProtKB-KW"/>
</dbReference>
<dbReference type="InterPro" id="IPR051287">
    <property type="entry name" value="TCR_variable_region"/>
</dbReference>
<reference evidence="9" key="1">
    <citation type="submission" date="2022-11" db="EMBL/GenBank/DDBJ databases">
        <title>Chromosome-level genome of Pogonophryne albipinna.</title>
        <authorList>
            <person name="Jo E."/>
        </authorList>
    </citation>
    <scope>NUCLEOTIDE SEQUENCE</scope>
    <source>
        <strain evidence="9">SGF0006</strain>
        <tissue evidence="9">Muscle</tissue>
    </source>
</reference>
<proteinExistence type="predicted"/>
<feature type="signal peptide" evidence="6">
    <location>
        <begin position="1"/>
        <end position="22"/>
    </location>
</feature>
<name>A0AAD6AB66_9TELE</name>
<keyword evidence="1 6" id="KW-0732">Signal</keyword>
<dbReference type="InterPro" id="IPR013783">
    <property type="entry name" value="Ig-like_fold"/>
</dbReference>
<comment type="caution">
    <text evidence="9">The sequence shown here is derived from an EMBL/GenBank/DDBJ whole genome shotgun (WGS) entry which is preliminary data.</text>
</comment>
<accession>A0AAD6AB66</accession>
<dbReference type="InterPro" id="IPR007110">
    <property type="entry name" value="Ig-like_dom"/>
</dbReference>
<dbReference type="InterPro" id="IPR003599">
    <property type="entry name" value="Ig_sub"/>
</dbReference>
<organism evidence="9 10">
    <name type="scientific">Pogonophryne albipinna</name>
    <dbReference type="NCBI Taxonomy" id="1090488"/>
    <lineage>
        <taxon>Eukaryota</taxon>
        <taxon>Metazoa</taxon>
        <taxon>Chordata</taxon>
        <taxon>Craniata</taxon>
        <taxon>Vertebrata</taxon>
        <taxon>Euteleostomi</taxon>
        <taxon>Actinopterygii</taxon>
        <taxon>Neopterygii</taxon>
        <taxon>Teleostei</taxon>
        <taxon>Neoteleostei</taxon>
        <taxon>Acanthomorphata</taxon>
        <taxon>Eupercaria</taxon>
        <taxon>Perciformes</taxon>
        <taxon>Notothenioidei</taxon>
        <taxon>Pogonophryne</taxon>
    </lineage>
</organism>
<dbReference type="EMBL" id="JAPTMU010000111">
    <property type="protein sequence ID" value="KAJ4921623.1"/>
    <property type="molecule type" value="Genomic_DNA"/>
</dbReference>
<feature type="chain" id="PRO_5042441434" description="Ig-like domain-containing protein" evidence="6">
    <location>
        <begin position="23"/>
        <end position="207"/>
    </location>
</feature>
<evidence type="ECO:0000313" key="9">
    <source>
        <dbReference type="EMBL" id="KAJ4921623.1"/>
    </source>
</evidence>
<dbReference type="AlphaFoldDB" id="A0AAD6AB66"/>
<keyword evidence="2" id="KW-1064">Adaptive immunity</keyword>
<evidence type="ECO:0000259" key="7">
    <source>
        <dbReference type="PROSITE" id="PS50835"/>
    </source>
</evidence>